<accession>A0A3B7MAC1</accession>
<proteinExistence type="predicted"/>
<keyword evidence="1" id="KW-0812">Transmembrane</keyword>
<keyword evidence="3" id="KW-1185">Reference proteome</keyword>
<organism evidence="2 3">
    <name type="scientific">Thermosynechococcus sichuanensis E542</name>
    <dbReference type="NCBI Taxonomy" id="2016101"/>
    <lineage>
        <taxon>Bacteria</taxon>
        <taxon>Bacillati</taxon>
        <taxon>Cyanobacteriota</taxon>
        <taxon>Cyanophyceae</taxon>
        <taxon>Acaryochloridales</taxon>
        <taxon>Thermosynechococcaceae</taxon>
        <taxon>Thermosynechococcus</taxon>
        <taxon>Thermosynechococcus sichuanensis</taxon>
    </lineage>
</organism>
<protein>
    <submittedName>
        <fullName evidence="2">Uncharacterized protein</fullName>
    </submittedName>
</protein>
<dbReference type="AlphaFoldDB" id="A0A3B7MAC1"/>
<evidence type="ECO:0000256" key="1">
    <source>
        <dbReference type="SAM" id="Phobius"/>
    </source>
</evidence>
<sequence length="51" mass="5880">MSVSLADLPVLVALLLLIVVTGGIGYLTFAEWRDRRRLQAEQKEQRRGRKR</sequence>
<reference evidence="3" key="1">
    <citation type="submission" date="2018-09" db="EMBL/GenBank/DDBJ databases">
        <title>Complete genome sequence of thermophilic cyanobacteria strain Thermosynechococcus elongatus PKUAC-SCTE542.</title>
        <authorList>
            <person name="Liang Y."/>
            <person name="Tang J."/>
            <person name="Daroch M."/>
        </authorList>
    </citation>
    <scope>NUCLEOTIDE SEQUENCE [LARGE SCALE GENOMIC DNA]</scope>
    <source>
        <strain evidence="3">E542</strain>
    </source>
</reference>
<evidence type="ECO:0000313" key="2">
    <source>
        <dbReference type="EMBL" id="AXY67567.1"/>
    </source>
</evidence>
<feature type="transmembrane region" description="Helical" evidence="1">
    <location>
        <begin position="6"/>
        <end position="29"/>
    </location>
</feature>
<dbReference type="Proteomes" id="UP000261812">
    <property type="component" value="Chromosome"/>
</dbReference>
<dbReference type="RefSeq" id="WP_181496321.1">
    <property type="nucleotide sequence ID" value="NZ_CP032152.1"/>
</dbReference>
<dbReference type="KEGG" id="tsq:D3A95_03805"/>
<dbReference type="EMBL" id="CP032152">
    <property type="protein sequence ID" value="AXY67567.1"/>
    <property type="molecule type" value="Genomic_DNA"/>
</dbReference>
<name>A0A3B7MAC1_9CYAN</name>
<gene>
    <name evidence="2" type="ORF">D3A95_03805</name>
</gene>
<evidence type="ECO:0000313" key="3">
    <source>
        <dbReference type="Proteomes" id="UP000261812"/>
    </source>
</evidence>
<keyword evidence="1" id="KW-0472">Membrane</keyword>
<keyword evidence="1" id="KW-1133">Transmembrane helix</keyword>